<dbReference type="InterPro" id="IPR011051">
    <property type="entry name" value="RmlC_Cupin_sf"/>
</dbReference>
<reference evidence="3 4" key="1">
    <citation type="journal article" date="2024" name="IMA Fungus">
        <title>IMA Genome - F19 : A genome assembly and annotation guide to empower mycologists, including annotated draft genome sequences of Ceratocystis pirilliformis, Diaporthe australafricana, Fusarium ophioides, Paecilomyces lecythidis, and Sporothrix stenoceras.</title>
        <authorList>
            <person name="Aylward J."/>
            <person name="Wilson A.M."/>
            <person name="Visagie C.M."/>
            <person name="Spraker J."/>
            <person name="Barnes I."/>
            <person name="Buitendag C."/>
            <person name="Ceriani C."/>
            <person name="Del Mar Angel L."/>
            <person name="du Plessis D."/>
            <person name="Fuchs T."/>
            <person name="Gasser K."/>
            <person name="Kramer D."/>
            <person name="Li W."/>
            <person name="Munsamy K."/>
            <person name="Piso A."/>
            <person name="Price J.L."/>
            <person name="Sonnekus B."/>
            <person name="Thomas C."/>
            <person name="van der Nest A."/>
            <person name="van Dijk A."/>
            <person name="van Heerden A."/>
            <person name="van Vuuren N."/>
            <person name="Yilmaz N."/>
            <person name="Duong T.A."/>
            <person name="van der Merwe N.A."/>
            <person name="Wingfield M.J."/>
            <person name="Wingfield B.D."/>
        </authorList>
    </citation>
    <scope>NUCLEOTIDE SEQUENCE [LARGE SCALE GENOMIC DNA]</scope>
    <source>
        <strain evidence="3 4">CMW 5346</strain>
    </source>
</reference>
<feature type="region of interest" description="Disordered" evidence="1">
    <location>
        <begin position="28"/>
        <end position="52"/>
    </location>
</feature>
<name>A0ABR3Z4Q3_9PEZI</name>
<organism evidence="3 4">
    <name type="scientific">Sporothrix stenoceras</name>
    <dbReference type="NCBI Taxonomy" id="5173"/>
    <lineage>
        <taxon>Eukaryota</taxon>
        <taxon>Fungi</taxon>
        <taxon>Dikarya</taxon>
        <taxon>Ascomycota</taxon>
        <taxon>Pezizomycotina</taxon>
        <taxon>Sordariomycetes</taxon>
        <taxon>Sordariomycetidae</taxon>
        <taxon>Ophiostomatales</taxon>
        <taxon>Ophiostomataceae</taxon>
        <taxon>Sporothrix</taxon>
    </lineage>
</organism>
<dbReference type="PANTHER" id="PTHR36156:SF2">
    <property type="entry name" value="CUPIN TYPE-2 DOMAIN-CONTAINING PROTEIN"/>
    <property type="match status" value="1"/>
</dbReference>
<feature type="compositionally biased region" description="Gly residues" evidence="1">
    <location>
        <begin position="29"/>
        <end position="38"/>
    </location>
</feature>
<sequence>MADEQYWDQYLQQTSALGIIKPDAISGVFRGGGGGSGDPGPSTEPLPADPEVNNTPVAIRVVQTANTPNGRSVFASDEFVYGYYPYTDGAAFAAIDKRSNIPVAHRSAAAASSSSSSSSTPPRCPSSGTAFVLCEVPPFRAAMPPRRTLTVDYVVVVTGELTVCLDGDVSTEKRVRAGDVLVQQGTQHMWRNQTDMPCRLLYVMVAGRRITLANGTVLDKSG</sequence>
<dbReference type="Gene3D" id="2.60.120.10">
    <property type="entry name" value="Jelly Rolls"/>
    <property type="match status" value="1"/>
</dbReference>
<dbReference type="InterPro" id="IPR014710">
    <property type="entry name" value="RmlC-like_jellyroll"/>
</dbReference>
<dbReference type="Pfam" id="PF07883">
    <property type="entry name" value="Cupin_2"/>
    <property type="match status" value="1"/>
</dbReference>
<dbReference type="InterPro" id="IPR047142">
    <property type="entry name" value="OryJ/VirC-like"/>
</dbReference>
<accession>A0ABR3Z4Q3</accession>
<feature type="domain" description="Cupin type-2" evidence="2">
    <location>
        <begin position="152"/>
        <end position="203"/>
    </location>
</feature>
<proteinExistence type="predicted"/>
<protein>
    <recommendedName>
        <fullName evidence="2">Cupin type-2 domain-containing protein</fullName>
    </recommendedName>
</protein>
<evidence type="ECO:0000259" key="2">
    <source>
        <dbReference type="Pfam" id="PF07883"/>
    </source>
</evidence>
<evidence type="ECO:0000256" key="1">
    <source>
        <dbReference type="SAM" id="MobiDB-lite"/>
    </source>
</evidence>
<dbReference type="InterPro" id="IPR013096">
    <property type="entry name" value="Cupin_2"/>
</dbReference>
<keyword evidence="4" id="KW-1185">Reference proteome</keyword>
<comment type="caution">
    <text evidence="3">The sequence shown here is derived from an EMBL/GenBank/DDBJ whole genome shotgun (WGS) entry which is preliminary data.</text>
</comment>
<gene>
    <name evidence="3" type="ORF">Sste5346_005075</name>
</gene>
<evidence type="ECO:0000313" key="3">
    <source>
        <dbReference type="EMBL" id="KAL1895606.1"/>
    </source>
</evidence>
<dbReference type="EMBL" id="JAWCUI010000026">
    <property type="protein sequence ID" value="KAL1895606.1"/>
    <property type="molecule type" value="Genomic_DNA"/>
</dbReference>
<dbReference type="SUPFAM" id="SSF51182">
    <property type="entry name" value="RmlC-like cupins"/>
    <property type="match status" value="1"/>
</dbReference>
<dbReference type="PANTHER" id="PTHR36156">
    <property type="entry name" value="SLR2101 PROTEIN"/>
    <property type="match status" value="1"/>
</dbReference>
<dbReference type="Proteomes" id="UP001583186">
    <property type="component" value="Unassembled WGS sequence"/>
</dbReference>
<evidence type="ECO:0000313" key="4">
    <source>
        <dbReference type="Proteomes" id="UP001583186"/>
    </source>
</evidence>